<gene>
    <name evidence="1" type="ORF">NCTC10797_02313</name>
</gene>
<evidence type="ECO:0000313" key="1">
    <source>
        <dbReference type="EMBL" id="VFA98541.1"/>
    </source>
</evidence>
<name>A0A4U8VY78_9NOCA</name>
<dbReference type="AlphaFoldDB" id="A0A4U8VY78"/>
<protein>
    <submittedName>
        <fullName evidence="1">Uncharacterized protein</fullName>
    </submittedName>
</protein>
<reference evidence="1 2" key="1">
    <citation type="submission" date="2019-02" db="EMBL/GenBank/DDBJ databases">
        <authorList>
            <consortium name="Pathogen Informatics"/>
        </authorList>
    </citation>
    <scope>NUCLEOTIDE SEQUENCE [LARGE SCALE GENOMIC DNA]</scope>
    <source>
        <strain evidence="1 2">3012STDY6756504</strain>
    </source>
</reference>
<dbReference type="EMBL" id="LR215973">
    <property type="protein sequence ID" value="VFA98541.1"/>
    <property type="molecule type" value="Genomic_DNA"/>
</dbReference>
<organism evidence="1 2">
    <name type="scientific">Nocardia cyriacigeorgica</name>
    <dbReference type="NCBI Taxonomy" id="135487"/>
    <lineage>
        <taxon>Bacteria</taxon>
        <taxon>Bacillati</taxon>
        <taxon>Actinomycetota</taxon>
        <taxon>Actinomycetes</taxon>
        <taxon>Mycobacteriales</taxon>
        <taxon>Nocardiaceae</taxon>
        <taxon>Nocardia</taxon>
    </lineage>
</organism>
<dbReference type="Proteomes" id="UP000290439">
    <property type="component" value="Chromosome"/>
</dbReference>
<proteinExistence type="predicted"/>
<accession>A0A4U8VY78</accession>
<sequence length="33" mass="3634">MGLEYPVPSRETWATVRDGPHPALTVARAIDRA</sequence>
<evidence type="ECO:0000313" key="2">
    <source>
        <dbReference type="Proteomes" id="UP000290439"/>
    </source>
</evidence>